<accession>A0A7W8A7N0</accession>
<dbReference type="AlphaFoldDB" id="A0A7W8A7N0"/>
<dbReference type="Proteomes" id="UP000568380">
    <property type="component" value="Unassembled WGS sequence"/>
</dbReference>
<dbReference type="EMBL" id="JACHIN010000008">
    <property type="protein sequence ID" value="MBB5080151.1"/>
    <property type="molecule type" value="Genomic_DNA"/>
</dbReference>
<evidence type="ECO:0000259" key="2">
    <source>
        <dbReference type="Pfam" id="PF16169"/>
    </source>
</evidence>
<dbReference type="Pfam" id="PF16169">
    <property type="entry name" value="DUF4872"/>
    <property type="match status" value="1"/>
</dbReference>
<dbReference type="InterPro" id="IPR032369">
    <property type="entry name" value="DUF4872"/>
</dbReference>
<feature type="domain" description="DUF4872" evidence="2">
    <location>
        <begin position="195"/>
        <end position="364"/>
    </location>
</feature>
<sequence>MTDKKQLKARIRARMAKTGESYTTARRHTLGTQGTPDDHGWEFKGGLHPSTAVVSRLTGVPEPLVLLAGGGIGAGYILWEFKRHDSAALVMAFLNQWQYYDRWMTKTLGRLGVPYTNHTTGGAKGAARRMAEELDAGRPCVVLPDRYHIGYWRLPKELDGYGGHPVIAYRRAGGYVHVDDRGSGPILVPEDRMEAARGRVGSYKNSLYVLGEPPAQIDVAGAVVEGLRDCVEHLSSASDSFSLPAWRKWSRLLTDERNAKGWPKVFGDGTRVAGALLSIWEGVEPVGIDGGNLRDLFADGLDAAAGLLRREELGESATEFRRIHGMWHEMAETAVPYEEFGRIRELTAAVREAVLSDGAAREEDAEELWRLRAEADRTARKVDFSAIAERVSAIYSAESTAIARLREIV</sequence>
<reference evidence="3 4" key="1">
    <citation type="submission" date="2020-08" db="EMBL/GenBank/DDBJ databases">
        <title>Genomic Encyclopedia of Type Strains, Phase IV (KMG-IV): sequencing the most valuable type-strain genomes for metagenomic binning, comparative biology and taxonomic classification.</title>
        <authorList>
            <person name="Goeker M."/>
        </authorList>
    </citation>
    <scope>NUCLEOTIDE SEQUENCE [LARGE SCALE GENOMIC DNA]</scope>
    <source>
        <strain evidence="3 4">DSM 45385</strain>
    </source>
</reference>
<evidence type="ECO:0000259" key="1">
    <source>
        <dbReference type="Pfam" id="PF14399"/>
    </source>
</evidence>
<evidence type="ECO:0008006" key="5">
    <source>
        <dbReference type="Google" id="ProtNLM"/>
    </source>
</evidence>
<keyword evidence="4" id="KW-1185">Reference proteome</keyword>
<organism evidence="3 4">
    <name type="scientific">Nonomuraea endophytica</name>
    <dbReference type="NCBI Taxonomy" id="714136"/>
    <lineage>
        <taxon>Bacteria</taxon>
        <taxon>Bacillati</taxon>
        <taxon>Actinomycetota</taxon>
        <taxon>Actinomycetes</taxon>
        <taxon>Streptosporangiales</taxon>
        <taxon>Streptosporangiaceae</taxon>
        <taxon>Nonomuraea</taxon>
    </lineage>
</organism>
<proteinExistence type="predicted"/>
<comment type="caution">
    <text evidence="3">The sequence shown here is derived from an EMBL/GenBank/DDBJ whole genome shotgun (WGS) entry which is preliminary data.</text>
</comment>
<dbReference type="RefSeq" id="WP_184966422.1">
    <property type="nucleotide sequence ID" value="NZ_JACHIN010000008.1"/>
</dbReference>
<evidence type="ECO:0000313" key="3">
    <source>
        <dbReference type="EMBL" id="MBB5080151.1"/>
    </source>
</evidence>
<dbReference type="InterPro" id="IPR026935">
    <property type="entry name" value="BtrH_N"/>
</dbReference>
<name>A0A7W8A7N0_9ACTN</name>
<protein>
    <recommendedName>
        <fullName evidence="5">DUF4872 domain-containing protein</fullName>
    </recommendedName>
</protein>
<feature type="domain" description="Butirosin biosynthesis protein H N-terminal" evidence="1">
    <location>
        <begin position="59"/>
        <end position="180"/>
    </location>
</feature>
<gene>
    <name evidence="3" type="ORF">HNR40_005638</name>
</gene>
<evidence type="ECO:0000313" key="4">
    <source>
        <dbReference type="Proteomes" id="UP000568380"/>
    </source>
</evidence>
<dbReference type="Pfam" id="PF14399">
    <property type="entry name" value="BtrH_N"/>
    <property type="match status" value="1"/>
</dbReference>